<feature type="transmembrane region" description="Helical" evidence="7">
    <location>
        <begin position="53"/>
        <end position="74"/>
    </location>
</feature>
<keyword evidence="4 7" id="KW-0812">Transmembrane</keyword>
<evidence type="ECO:0000256" key="3">
    <source>
        <dbReference type="ARBA" id="ARBA00022475"/>
    </source>
</evidence>
<feature type="transmembrane region" description="Helical" evidence="7">
    <location>
        <begin position="12"/>
        <end position="33"/>
    </location>
</feature>
<accession>A0A975GD40</accession>
<reference evidence="8" key="1">
    <citation type="submission" date="2019-11" db="EMBL/GenBank/DDBJ databases">
        <authorList>
            <person name="Kojima H."/>
        </authorList>
    </citation>
    <scope>NUCLEOTIDE SEQUENCE</scope>
    <source>
        <strain evidence="8">H1576</strain>
    </source>
</reference>
<evidence type="ECO:0000256" key="1">
    <source>
        <dbReference type="ARBA" id="ARBA00004651"/>
    </source>
</evidence>
<keyword evidence="6 7" id="KW-0472">Membrane</keyword>
<dbReference type="InterPro" id="IPR007140">
    <property type="entry name" value="DUF350"/>
</dbReference>
<keyword evidence="5 7" id="KW-1133">Transmembrane helix</keyword>
<evidence type="ECO:0000256" key="5">
    <source>
        <dbReference type="ARBA" id="ARBA00022989"/>
    </source>
</evidence>
<evidence type="ECO:0000313" key="9">
    <source>
        <dbReference type="Proteomes" id="UP000671852"/>
    </source>
</evidence>
<dbReference type="Proteomes" id="UP000671852">
    <property type="component" value="Chromosome"/>
</dbReference>
<proteinExistence type="inferred from homology"/>
<gene>
    <name evidence="8" type="ORF">GJV85_08700</name>
</gene>
<sequence length="75" mass="8138">METDFIEATYFAIGMNLGVTFVTLVASVIFLLVIDKVLLKNIDLQSEIQKGNIAAAIFASSIMIFIAIIVGMGIR</sequence>
<comment type="similarity">
    <text evidence="2">Belongs to the UPF0719 family.</text>
</comment>
<evidence type="ECO:0000256" key="4">
    <source>
        <dbReference type="ARBA" id="ARBA00022692"/>
    </source>
</evidence>
<organism evidence="8 9">
    <name type="scientific">Sulfurimonas aquatica</name>
    <dbReference type="NCBI Taxonomy" id="2672570"/>
    <lineage>
        <taxon>Bacteria</taxon>
        <taxon>Pseudomonadati</taxon>
        <taxon>Campylobacterota</taxon>
        <taxon>Epsilonproteobacteria</taxon>
        <taxon>Campylobacterales</taxon>
        <taxon>Sulfurimonadaceae</taxon>
        <taxon>Sulfurimonas</taxon>
    </lineage>
</organism>
<reference evidence="8" key="2">
    <citation type="submission" date="2021-04" db="EMBL/GenBank/DDBJ databases">
        <title>Isolation and characterization of a novel species of the genus Sulfurimonas.</title>
        <authorList>
            <person name="Fukui M."/>
        </authorList>
    </citation>
    <scope>NUCLEOTIDE SEQUENCE</scope>
    <source>
        <strain evidence="8">H1576</strain>
    </source>
</reference>
<keyword evidence="3" id="KW-1003">Cell membrane</keyword>
<protein>
    <submittedName>
        <fullName evidence="8">DUF350 domain-containing protein</fullName>
    </submittedName>
</protein>
<evidence type="ECO:0000256" key="2">
    <source>
        <dbReference type="ARBA" id="ARBA00005779"/>
    </source>
</evidence>
<dbReference type="RefSeq" id="WP_207561003.1">
    <property type="nucleotide sequence ID" value="NZ_CP046072.1"/>
</dbReference>
<dbReference type="KEGG" id="saqt:GJV85_08700"/>
<keyword evidence="9" id="KW-1185">Reference proteome</keyword>
<evidence type="ECO:0000313" key="8">
    <source>
        <dbReference type="EMBL" id="QSZ42187.1"/>
    </source>
</evidence>
<comment type="subcellular location">
    <subcellularLocation>
        <location evidence="1">Cell membrane</location>
        <topology evidence="1">Multi-pass membrane protein</topology>
    </subcellularLocation>
</comment>
<dbReference type="AlphaFoldDB" id="A0A975GD40"/>
<evidence type="ECO:0000256" key="6">
    <source>
        <dbReference type="ARBA" id="ARBA00023136"/>
    </source>
</evidence>
<evidence type="ECO:0000256" key="7">
    <source>
        <dbReference type="SAM" id="Phobius"/>
    </source>
</evidence>
<dbReference type="EMBL" id="CP046072">
    <property type="protein sequence ID" value="QSZ42187.1"/>
    <property type="molecule type" value="Genomic_DNA"/>
</dbReference>
<dbReference type="Pfam" id="PF03994">
    <property type="entry name" value="DUF350"/>
    <property type="match status" value="1"/>
</dbReference>
<name>A0A975GD40_9BACT</name>
<dbReference type="GO" id="GO:0005886">
    <property type="term" value="C:plasma membrane"/>
    <property type="evidence" value="ECO:0007669"/>
    <property type="project" value="UniProtKB-SubCell"/>
</dbReference>